<dbReference type="OrthoDB" id="10262375at2759"/>
<keyword evidence="5" id="KW-1185">Reference proteome</keyword>
<dbReference type="AlphaFoldDB" id="A0A9P0PA89"/>
<evidence type="ECO:0000313" key="5">
    <source>
        <dbReference type="Proteomes" id="UP001152888"/>
    </source>
</evidence>
<proteinExistence type="predicted"/>
<dbReference type="GO" id="GO:0070062">
    <property type="term" value="C:extracellular exosome"/>
    <property type="evidence" value="ECO:0007669"/>
    <property type="project" value="TreeGrafter"/>
</dbReference>
<organism evidence="4 5">
    <name type="scientific">Acanthoscelides obtectus</name>
    <name type="common">Bean weevil</name>
    <name type="synonym">Bruchus obtectus</name>
    <dbReference type="NCBI Taxonomy" id="200917"/>
    <lineage>
        <taxon>Eukaryota</taxon>
        <taxon>Metazoa</taxon>
        <taxon>Ecdysozoa</taxon>
        <taxon>Arthropoda</taxon>
        <taxon>Hexapoda</taxon>
        <taxon>Insecta</taxon>
        <taxon>Pterygota</taxon>
        <taxon>Neoptera</taxon>
        <taxon>Endopterygota</taxon>
        <taxon>Coleoptera</taxon>
        <taxon>Polyphaga</taxon>
        <taxon>Cucujiformia</taxon>
        <taxon>Chrysomeloidea</taxon>
        <taxon>Chrysomelidae</taxon>
        <taxon>Bruchinae</taxon>
        <taxon>Bruchini</taxon>
        <taxon>Acanthoscelides</taxon>
    </lineage>
</organism>
<name>A0A9P0PA89_ACAOB</name>
<evidence type="ECO:0000256" key="2">
    <source>
        <dbReference type="ARBA" id="ARBA00022803"/>
    </source>
</evidence>
<dbReference type="PANTHER" id="PTHR44314:SF1">
    <property type="entry name" value="CILIA- AND FLAGELLA-ASSOCIATED PROTEIN 70"/>
    <property type="match status" value="1"/>
</dbReference>
<dbReference type="InterPro" id="IPR052628">
    <property type="entry name" value="CFAP70"/>
</dbReference>
<evidence type="ECO:0000256" key="1">
    <source>
        <dbReference type="ARBA" id="ARBA00022737"/>
    </source>
</evidence>
<keyword evidence="1" id="KW-0677">Repeat</keyword>
<feature type="compositionally biased region" description="Basic and acidic residues" evidence="3">
    <location>
        <begin position="23"/>
        <end position="34"/>
    </location>
</feature>
<evidence type="ECO:0008006" key="6">
    <source>
        <dbReference type="Google" id="ProtNLM"/>
    </source>
</evidence>
<comment type="caution">
    <text evidence="4">The sequence shown here is derived from an EMBL/GenBank/DDBJ whole genome shotgun (WGS) entry which is preliminary data.</text>
</comment>
<evidence type="ECO:0000313" key="4">
    <source>
        <dbReference type="EMBL" id="CAH1975157.1"/>
    </source>
</evidence>
<dbReference type="GO" id="GO:0031514">
    <property type="term" value="C:motile cilium"/>
    <property type="evidence" value="ECO:0007669"/>
    <property type="project" value="TreeGrafter"/>
</dbReference>
<dbReference type="SUPFAM" id="SSF48452">
    <property type="entry name" value="TPR-like"/>
    <property type="match status" value="1"/>
</dbReference>
<dbReference type="InterPro" id="IPR011990">
    <property type="entry name" value="TPR-like_helical_dom_sf"/>
</dbReference>
<sequence length="473" mass="54450">MPSKKESKKGKDKSKSQSQIEITKTDEPETKAEEVKPPDYRTITITLEYYQNVAGLFPVSDISTKCTFREDIGESEAIPITDEEKIPINYSASLLVDANNMKELDHLISSPAVLTVTQVQGNFDPMLYEQLVVNQEVLQSPTRSYDSIVSIYEAITGQTVDISAAKRSKGSRKKAEGMKDKAEICLLNMMVQEQKWLEGWVTLHIFYQMTENPSGMDMSLEMAQKYQDEAAPESDYISKIQDLLWSEDFCPKTKFFTAACIYLKLRLYNWVEYALGYETQHHYAIVNYLLAANCYYKKLYPHALEHIQETESYYGIDCNVGSLHGHCLMALERFVEAKDQYHHVLEAYNRPKNIHLVNLNCALAEEKLGYDQEARKFVLLSCKYNPSPSTWLKAGQLYFKQNDLLSAEECFSEANLRDNRNADIWAYLCLVNLRLDRENEAMLCYNQVLRCNLEDKKLLDLLDEEIKSVLQCD</sequence>
<feature type="compositionally biased region" description="Basic residues" evidence="3">
    <location>
        <begin position="1"/>
        <end position="12"/>
    </location>
</feature>
<dbReference type="GO" id="GO:0060271">
    <property type="term" value="P:cilium assembly"/>
    <property type="evidence" value="ECO:0007669"/>
    <property type="project" value="TreeGrafter"/>
</dbReference>
<feature type="region of interest" description="Disordered" evidence="3">
    <location>
        <begin position="1"/>
        <end position="34"/>
    </location>
</feature>
<dbReference type="GO" id="GO:0003341">
    <property type="term" value="P:cilium movement"/>
    <property type="evidence" value="ECO:0007669"/>
    <property type="project" value="TreeGrafter"/>
</dbReference>
<keyword evidence="2" id="KW-0802">TPR repeat</keyword>
<dbReference type="PANTHER" id="PTHR44314">
    <property type="entry name" value="CILIA- AND FLAGELLA-ASSOCIATED PROTEIN 70"/>
    <property type="match status" value="1"/>
</dbReference>
<dbReference type="Gene3D" id="1.25.40.10">
    <property type="entry name" value="Tetratricopeptide repeat domain"/>
    <property type="match status" value="1"/>
</dbReference>
<accession>A0A9P0PA89</accession>
<dbReference type="EMBL" id="CAKOFQ010006833">
    <property type="protein sequence ID" value="CAH1975157.1"/>
    <property type="molecule type" value="Genomic_DNA"/>
</dbReference>
<protein>
    <recommendedName>
        <fullName evidence="6">Tetratricopeptide repeat protein 18</fullName>
    </recommendedName>
</protein>
<gene>
    <name evidence="4" type="ORF">ACAOBT_LOCUS11477</name>
</gene>
<evidence type="ECO:0000256" key="3">
    <source>
        <dbReference type="SAM" id="MobiDB-lite"/>
    </source>
</evidence>
<dbReference type="Proteomes" id="UP001152888">
    <property type="component" value="Unassembled WGS sequence"/>
</dbReference>
<reference evidence="4" key="1">
    <citation type="submission" date="2022-03" db="EMBL/GenBank/DDBJ databases">
        <authorList>
            <person name="Sayadi A."/>
        </authorList>
    </citation>
    <scope>NUCLEOTIDE SEQUENCE</scope>
</reference>